<evidence type="ECO:0000313" key="1">
    <source>
        <dbReference type="EMBL" id="GHA09807.1"/>
    </source>
</evidence>
<dbReference type="Proteomes" id="UP000653644">
    <property type="component" value="Unassembled WGS sequence"/>
</dbReference>
<keyword evidence="2" id="KW-1185">Reference proteome</keyword>
<accession>A0ABQ3CI77</accession>
<protein>
    <submittedName>
        <fullName evidence="1">Uncharacterized protein</fullName>
    </submittedName>
</protein>
<comment type="caution">
    <text evidence="1">The sequence shown here is derived from an EMBL/GenBank/DDBJ whole genome shotgun (WGS) entry which is preliminary data.</text>
</comment>
<gene>
    <name evidence="1" type="ORF">GCM10010345_13110</name>
</gene>
<organism evidence="1 2">
    <name type="scientific">Streptomyces canarius</name>
    <dbReference type="NCBI Taxonomy" id="285453"/>
    <lineage>
        <taxon>Bacteria</taxon>
        <taxon>Bacillati</taxon>
        <taxon>Actinomycetota</taxon>
        <taxon>Actinomycetes</taxon>
        <taxon>Kitasatosporales</taxon>
        <taxon>Streptomycetaceae</taxon>
        <taxon>Streptomyces</taxon>
    </lineage>
</organism>
<dbReference type="EMBL" id="BMVN01000003">
    <property type="protein sequence ID" value="GHA09807.1"/>
    <property type="molecule type" value="Genomic_DNA"/>
</dbReference>
<proteinExistence type="predicted"/>
<name>A0ABQ3CI77_9ACTN</name>
<reference evidence="2" key="1">
    <citation type="journal article" date="2019" name="Int. J. Syst. Evol. Microbiol.">
        <title>The Global Catalogue of Microorganisms (GCM) 10K type strain sequencing project: providing services to taxonomists for standard genome sequencing and annotation.</title>
        <authorList>
            <consortium name="The Broad Institute Genomics Platform"/>
            <consortium name="The Broad Institute Genome Sequencing Center for Infectious Disease"/>
            <person name="Wu L."/>
            <person name="Ma J."/>
        </authorList>
    </citation>
    <scope>NUCLEOTIDE SEQUENCE [LARGE SCALE GENOMIC DNA]</scope>
    <source>
        <strain evidence="2">JCM 4733</strain>
    </source>
</reference>
<sequence length="66" mass="7292">MMIGLRSDPEATLFLTCQRAKLLHLPTPFPIVYLGKAYVIRTVICTGQNATIRPGCDVFGKVVRVT</sequence>
<evidence type="ECO:0000313" key="2">
    <source>
        <dbReference type="Proteomes" id="UP000653644"/>
    </source>
</evidence>